<gene>
    <name evidence="2" type="ORF">AB835_06430</name>
</gene>
<evidence type="ECO:0000313" key="2">
    <source>
        <dbReference type="EMBL" id="ODS23949.1"/>
    </source>
</evidence>
<evidence type="ECO:0000259" key="1">
    <source>
        <dbReference type="Pfam" id="PF01548"/>
    </source>
</evidence>
<dbReference type="GO" id="GO:0003677">
    <property type="term" value="F:DNA binding"/>
    <property type="evidence" value="ECO:0007669"/>
    <property type="project" value="InterPro"/>
</dbReference>
<evidence type="ECO:0000313" key="3">
    <source>
        <dbReference type="Proteomes" id="UP000242502"/>
    </source>
</evidence>
<dbReference type="PANTHER" id="PTHR33055:SF3">
    <property type="entry name" value="PUTATIVE TRANSPOSASE FOR IS117-RELATED"/>
    <property type="match status" value="1"/>
</dbReference>
<dbReference type="GO" id="GO:0006313">
    <property type="term" value="P:DNA transposition"/>
    <property type="evidence" value="ECO:0007669"/>
    <property type="project" value="InterPro"/>
</dbReference>
<dbReference type="AlphaFoldDB" id="A0A1D2QQS8"/>
<dbReference type="STRING" id="62101.AB835_06430"/>
<dbReference type="PANTHER" id="PTHR33055">
    <property type="entry name" value="TRANSPOSASE FOR INSERTION SEQUENCE ELEMENT IS1111A"/>
    <property type="match status" value="1"/>
</dbReference>
<sequence>MSKRHQLTASTLKQTVAQLPPCIVAMEACTSAHHWVHVAQQHEHKARLISPQFVKPFVKSNKNDQAEAIAEAATRPTMRFIPIKSKEQQTLQSIHRARRLAVSQRTSQGNQIRGFLLEFGLTIPVAYSTPR</sequence>
<dbReference type="GO" id="GO:0004803">
    <property type="term" value="F:transposase activity"/>
    <property type="evidence" value="ECO:0007669"/>
    <property type="project" value="InterPro"/>
</dbReference>
<organism evidence="2 3">
    <name type="scientific">Candidatus Endobugula sertula</name>
    <name type="common">Bugula neritina bacterial symbiont</name>
    <dbReference type="NCBI Taxonomy" id="62101"/>
    <lineage>
        <taxon>Bacteria</taxon>
        <taxon>Pseudomonadati</taxon>
        <taxon>Pseudomonadota</taxon>
        <taxon>Gammaproteobacteria</taxon>
        <taxon>Cellvibrionales</taxon>
        <taxon>Cellvibrionaceae</taxon>
        <taxon>Candidatus Endobugula</taxon>
    </lineage>
</organism>
<proteinExistence type="predicted"/>
<reference evidence="2 3" key="1">
    <citation type="journal article" date="2016" name="Appl. Environ. Microbiol.">
        <title>Lack of Overt Genome Reduction in the Bryostatin-Producing Bryozoan Symbiont "Candidatus Endobugula sertula".</title>
        <authorList>
            <person name="Miller I.J."/>
            <person name="Vanee N."/>
            <person name="Fong S.S."/>
            <person name="Lim-Fong G.E."/>
            <person name="Kwan J.C."/>
        </authorList>
    </citation>
    <scope>NUCLEOTIDE SEQUENCE [LARGE SCALE GENOMIC DNA]</scope>
    <source>
        <strain evidence="2">AB1-4</strain>
    </source>
</reference>
<dbReference type="EMBL" id="MDLC01000017">
    <property type="protein sequence ID" value="ODS23949.1"/>
    <property type="molecule type" value="Genomic_DNA"/>
</dbReference>
<dbReference type="Proteomes" id="UP000242502">
    <property type="component" value="Unassembled WGS sequence"/>
</dbReference>
<dbReference type="Pfam" id="PF01548">
    <property type="entry name" value="DEDD_Tnp_IS110"/>
    <property type="match status" value="1"/>
</dbReference>
<comment type="caution">
    <text evidence="2">The sequence shown here is derived from an EMBL/GenBank/DDBJ whole genome shotgun (WGS) entry which is preliminary data.</text>
</comment>
<dbReference type="InterPro" id="IPR002525">
    <property type="entry name" value="Transp_IS110-like_N"/>
</dbReference>
<name>A0A1D2QQS8_9GAMM</name>
<feature type="domain" description="Transposase IS110-like N-terminal" evidence="1">
    <location>
        <begin position="10"/>
        <end position="118"/>
    </location>
</feature>
<accession>A0A1D2QQS8</accession>
<dbReference type="InterPro" id="IPR047650">
    <property type="entry name" value="Transpos_IS110"/>
</dbReference>
<protein>
    <recommendedName>
        <fullName evidence="1">Transposase IS110-like N-terminal domain-containing protein</fullName>
    </recommendedName>
</protein>